<proteinExistence type="predicted"/>
<accession>A0A0F7SME6</accession>
<dbReference type="InterPro" id="IPR036249">
    <property type="entry name" value="Thioredoxin-like_sf"/>
</dbReference>
<evidence type="ECO:0000256" key="1">
    <source>
        <dbReference type="SAM" id="MobiDB-lite"/>
    </source>
</evidence>
<name>A0A0F7SME6_PHARH</name>
<dbReference type="Gene3D" id="3.40.30.10">
    <property type="entry name" value="Glutaredoxin"/>
    <property type="match status" value="1"/>
</dbReference>
<dbReference type="AlphaFoldDB" id="A0A0F7SME6"/>
<feature type="compositionally biased region" description="Acidic residues" evidence="1">
    <location>
        <begin position="39"/>
        <end position="52"/>
    </location>
</feature>
<dbReference type="PANTHER" id="PTHR46052">
    <property type="entry name" value="PHOSDUCIN-LIKE PROTEIN"/>
    <property type="match status" value="1"/>
</dbReference>
<reference evidence="2" key="1">
    <citation type="submission" date="2014-08" db="EMBL/GenBank/DDBJ databases">
        <authorList>
            <person name="Sharma Rahul"/>
            <person name="Thines Marco"/>
        </authorList>
    </citation>
    <scope>NUCLEOTIDE SEQUENCE</scope>
</reference>
<sequence length="306" mass="34224">MSGDTLEQAVLSGALFRDPSAALDEYRVEDRETPSPEPNTDDELGSDLDDDVGGVPSLDTPSYSVGGGSSKKTGPKGVIRDQREAMQRNRFIQLRNRLEVNERMERKALLGPTWEEEVRSREEDQAAMEDGDQDGDVVARWRDRRLAELRNKPNERQRGFLREVGMDGYLSAVESGSSWVIVLVYEKNQTNTPPYLIPTLQKLASANSPPTHHFLLASARNLSFSLLSNGEPDRDVLPTMLVYRPSLDGNQDAELAHSWIRVDLMLNKDNGGEGVERLLLNNGIIPRQTSEDNEDEDDDELSDDSK</sequence>
<feature type="region of interest" description="Disordered" evidence="1">
    <location>
        <begin position="286"/>
        <end position="306"/>
    </location>
</feature>
<protein>
    <submittedName>
        <fullName evidence="2">Conserved phosducin-like protein</fullName>
    </submittedName>
</protein>
<dbReference type="InterPro" id="IPR051499">
    <property type="entry name" value="Phosducin-like_reg"/>
</dbReference>
<feature type="compositionally biased region" description="Basic and acidic residues" evidence="1">
    <location>
        <begin position="24"/>
        <end position="34"/>
    </location>
</feature>
<organism evidence="2">
    <name type="scientific">Phaffia rhodozyma</name>
    <name type="common">Yeast</name>
    <name type="synonym">Xanthophyllomyces dendrorhous</name>
    <dbReference type="NCBI Taxonomy" id="264483"/>
    <lineage>
        <taxon>Eukaryota</taxon>
        <taxon>Fungi</taxon>
        <taxon>Dikarya</taxon>
        <taxon>Basidiomycota</taxon>
        <taxon>Agaricomycotina</taxon>
        <taxon>Tremellomycetes</taxon>
        <taxon>Cystofilobasidiales</taxon>
        <taxon>Mrakiaceae</taxon>
        <taxon>Phaffia</taxon>
    </lineage>
</organism>
<feature type="compositionally biased region" description="Acidic residues" evidence="1">
    <location>
        <begin position="291"/>
        <end position="306"/>
    </location>
</feature>
<dbReference type="PANTHER" id="PTHR46052:SF1">
    <property type="entry name" value="PHOSDUCIN-LIKE PROTEIN"/>
    <property type="match status" value="1"/>
</dbReference>
<feature type="region of interest" description="Disordered" evidence="1">
    <location>
        <begin position="21"/>
        <end position="85"/>
    </location>
</feature>
<evidence type="ECO:0000313" key="2">
    <source>
        <dbReference type="EMBL" id="CED82596.1"/>
    </source>
</evidence>
<dbReference type="EMBL" id="LN483124">
    <property type="protein sequence ID" value="CED82596.1"/>
    <property type="molecule type" value="Genomic_DNA"/>
</dbReference>
<dbReference type="SUPFAM" id="SSF52833">
    <property type="entry name" value="Thioredoxin-like"/>
    <property type="match status" value="1"/>
</dbReference>